<gene>
    <name evidence="1" type="ORF">SNAT2548_LOCUS23272</name>
</gene>
<comment type="caution">
    <text evidence="1">The sequence shown here is derived from an EMBL/GenBank/DDBJ whole genome shotgun (WGS) entry which is preliminary data.</text>
</comment>
<organism evidence="1 2">
    <name type="scientific">Symbiodinium natans</name>
    <dbReference type="NCBI Taxonomy" id="878477"/>
    <lineage>
        <taxon>Eukaryota</taxon>
        <taxon>Sar</taxon>
        <taxon>Alveolata</taxon>
        <taxon>Dinophyceae</taxon>
        <taxon>Suessiales</taxon>
        <taxon>Symbiodiniaceae</taxon>
        <taxon>Symbiodinium</taxon>
    </lineage>
</organism>
<dbReference type="Proteomes" id="UP000604046">
    <property type="component" value="Unassembled WGS sequence"/>
</dbReference>
<evidence type="ECO:0000313" key="2">
    <source>
        <dbReference type="Proteomes" id="UP000604046"/>
    </source>
</evidence>
<dbReference type="EMBL" id="CAJNDS010002316">
    <property type="protein sequence ID" value="CAE7428065.1"/>
    <property type="molecule type" value="Genomic_DNA"/>
</dbReference>
<keyword evidence="2" id="KW-1185">Reference proteome</keyword>
<accession>A0A812R8R3</accession>
<reference evidence="1" key="1">
    <citation type="submission" date="2021-02" db="EMBL/GenBank/DDBJ databases">
        <authorList>
            <person name="Dougan E. K."/>
            <person name="Rhodes N."/>
            <person name="Thang M."/>
            <person name="Chan C."/>
        </authorList>
    </citation>
    <scope>NUCLEOTIDE SEQUENCE</scope>
</reference>
<protein>
    <submittedName>
        <fullName evidence="1">Uncharacterized protein</fullName>
    </submittedName>
</protein>
<proteinExistence type="predicted"/>
<dbReference type="AlphaFoldDB" id="A0A812R8R3"/>
<sequence>MGAASPLISRHMNLYERLIRPRMTPSFRIYGRGNTSRKCKTTSTLGISSPRLWFSSGARSTQGLQFAVSIETAFSRLHPMSLAKEIRALRRAVKALRKQLGTLLAFNGKEKVKKAKKAAADLKRADVEAPCAKEDVPTVAAADSEAAGLSGAAAQDGPDWFLRYAASSAAEHAVSLDGSTLLGMTIKVVLCNAEDKRARSEGPRAPEDAKAHAEEFGGCTVASTLVHCPHRALASN</sequence>
<evidence type="ECO:0000313" key="1">
    <source>
        <dbReference type="EMBL" id="CAE7428065.1"/>
    </source>
</evidence>
<name>A0A812R8R3_9DINO</name>